<evidence type="ECO:0000256" key="2">
    <source>
        <dbReference type="ARBA" id="ARBA00009446"/>
    </source>
</evidence>
<dbReference type="InterPro" id="IPR013826">
    <property type="entry name" value="Topo_IA_cen_sub3"/>
</dbReference>
<keyword evidence="4" id="KW-0479">Metal-binding</keyword>
<dbReference type="SMART" id="SM00493">
    <property type="entry name" value="TOPRIM"/>
    <property type="match status" value="1"/>
</dbReference>
<evidence type="ECO:0000256" key="6">
    <source>
        <dbReference type="ARBA" id="ARBA00023029"/>
    </source>
</evidence>
<dbReference type="Pfam" id="PF01751">
    <property type="entry name" value="Toprim"/>
    <property type="match status" value="1"/>
</dbReference>
<dbReference type="GO" id="GO:0006281">
    <property type="term" value="P:DNA repair"/>
    <property type="evidence" value="ECO:0007669"/>
    <property type="project" value="TreeGrafter"/>
</dbReference>
<dbReference type="EC" id="5.6.2.1" evidence="3"/>
<dbReference type="Gene3D" id="1.10.460.10">
    <property type="entry name" value="Topoisomerase I, domain 2"/>
    <property type="match status" value="1"/>
</dbReference>
<keyword evidence="8 12" id="KW-0413">Isomerase</keyword>
<dbReference type="PROSITE" id="PS50880">
    <property type="entry name" value="TOPRIM"/>
    <property type="match status" value="1"/>
</dbReference>
<dbReference type="InterPro" id="IPR003601">
    <property type="entry name" value="Topo_IA_2"/>
</dbReference>
<dbReference type="AlphaFoldDB" id="A0A9Y1BPK9"/>
<dbReference type="Gene3D" id="1.10.290.10">
    <property type="entry name" value="Topoisomerase I, domain 4"/>
    <property type="match status" value="1"/>
</dbReference>
<sequence>MPTTKITPPYIIGIAEKPQAANRLAWAIDEKNKPEKVDIKGVSVYLCKRDRKKIIIVPAIGHLFTLSQIGENWLYPALDFRWLPTYKEGKSKRTKKYVEVFQSLRSGTKDIIIMTDYDREGEVIGYLILKYVFEKENAKRMKFSTLTKRDINKAFDAMEESLDIGFLNAGLLRHYVDWLYGINFTTALSSSYKRITGKFKLLSIGRVQGPTLFFIVEREEKINLFVPIPYWKIAAEVKMGGNNFSVLYFKDKIDTLAEAQKISSECSSLEGTITDIKSEEKPIYNQPPFNLSELQRQAYWFFKFSPSKTLKIAEKLYLKGIISYPRTDSQKLPMTLGHKNILSKLSQISKYKNLAEEILDKKRFKPFEGKKTDAAHPAIHPTGLPLDNQSTKDEKNLYDLIVKKYLSVFAGPGKKIEKRVEISVNKHIFYFKGQELIEEGWMRYYKPYVSFEEKNTPDVKLNDKVIFNYIKHEKHFTKPPNRFNESTLLKKMEDEKLGTKATRAEIITTLYTREYIEGIEIKPTLLGESIIRVLSKNFPLIITPSMTRDLEEKMDKIQEEKRELKTELISIQQELTKTLKGFHKKEELIGYELATDLHLMPNNNEQLIVLGKCPVCKKGELIIVKNKKTKKRFIACSAFKDPKIQCKATFPLPQYGNIYPTEEICEYDNLPMIKIENKRKTIISCISMDCPSKKSDKNGK</sequence>
<evidence type="ECO:0000256" key="4">
    <source>
        <dbReference type="ARBA" id="ARBA00022723"/>
    </source>
</evidence>
<evidence type="ECO:0000259" key="11">
    <source>
        <dbReference type="PROSITE" id="PS52039"/>
    </source>
</evidence>
<dbReference type="GO" id="GO:0006265">
    <property type="term" value="P:DNA topological change"/>
    <property type="evidence" value="ECO:0007669"/>
    <property type="project" value="InterPro"/>
</dbReference>
<dbReference type="InterPro" id="IPR013825">
    <property type="entry name" value="Topo_IA_cen_sub2"/>
</dbReference>
<keyword evidence="9" id="KW-0175">Coiled coil</keyword>
<evidence type="ECO:0000256" key="1">
    <source>
        <dbReference type="ARBA" id="ARBA00000213"/>
    </source>
</evidence>
<keyword evidence="6" id="KW-0799">Topoisomerase</keyword>
<dbReference type="InterPro" id="IPR023405">
    <property type="entry name" value="Topo_IA_core_domain"/>
</dbReference>
<dbReference type="InterPro" id="IPR000380">
    <property type="entry name" value="Topo_IA"/>
</dbReference>
<feature type="coiled-coil region" evidence="9">
    <location>
        <begin position="547"/>
        <end position="574"/>
    </location>
</feature>
<dbReference type="InterPro" id="IPR006171">
    <property type="entry name" value="TOPRIM_dom"/>
</dbReference>
<dbReference type="InterPro" id="IPR013824">
    <property type="entry name" value="Topo_IA_cen_sub1"/>
</dbReference>
<evidence type="ECO:0000256" key="9">
    <source>
        <dbReference type="SAM" id="Coils"/>
    </source>
</evidence>
<dbReference type="Proteomes" id="UP001200513">
    <property type="component" value="Chromosome"/>
</dbReference>
<dbReference type="GO" id="GO:0003917">
    <property type="term" value="F:DNA topoisomerase type I (single strand cut, ATP-independent) activity"/>
    <property type="evidence" value="ECO:0007669"/>
    <property type="project" value="UniProtKB-EC"/>
</dbReference>
<dbReference type="GO" id="GO:0046872">
    <property type="term" value="F:metal ion binding"/>
    <property type="evidence" value="ECO:0007669"/>
    <property type="project" value="UniProtKB-KW"/>
</dbReference>
<dbReference type="EMBL" id="CP084167">
    <property type="protein sequence ID" value="UJG42720.1"/>
    <property type="molecule type" value="Genomic_DNA"/>
</dbReference>
<dbReference type="CDD" id="cd00186">
    <property type="entry name" value="TOP1Ac"/>
    <property type="match status" value="1"/>
</dbReference>
<reference evidence="12" key="1">
    <citation type="journal article" date="2022" name="Nat. Microbiol.">
        <title>Unique mobile elements and scalable gene flow at the prokaryote-eukaryote boundary revealed by circularized Asgard archaea genomes.</title>
        <authorList>
            <person name="Wu F."/>
            <person name="Speth D.R."/>
            <person name="Philosof A."/>
            <person name="Cremiere A."/>
            <person name="Narayanan A."/>
            <person name="Barco R.A."/>
            <person name="Connon S.A."/>
            <person name="Amend J.P."/>
            <person name="Antoshechkin I.A."/>
            <person name="Orphan V.J."/>
        </authorList>
    </citation>
    <scope>NUCLEOTIDE SEQUENCE</scope>
    <source>
        <strain evidence="12">PR6</strain>
    </source>
</reference>
<evidence type="ECO:0000256" key="8">
    <source>
        <dbReference type="ARBA" id="ARBA00023235"/>
    </source>
</evidence>
<gene>
    <name evidence="12" type="primary">topA</name>
    <name evidence="12" type="ORF">K9W46_10045</name>
</gene>
<name>A0A9Y1BPK9_9ARCH</name>
<dbReference type="InterPro" id="IPR023406">
    <property type="entry name" value="Topo_IA_AS"/>
</dbReference>
<dbReference type="InterPro" id="IPR005739">
    <property type="entry name" value="TopoI_arch"/>
</dbReference>
<dbReference type="Gene3D" id="2.70.20.10">
    <property type="entry name" value="Topoisomerase I, domain 3"/>
    <property type="match status" value="1"/>
</dbReference>
<keyword evidence="5" id="KW-0862">Zinc</keyword>
<evidence type="ECO:0000313" key="12">
    <source>
        <dbReference type="EMBL" id="UJG42720.1"/>
    </source>
</evidence>
<keyword evidence="7" id="KW-0238">DNA-binding</keyword>
<evidence type="ECO:0000256" key="5">
    <source>
        <dbReference type="ARBA" id="ARBA00022833"/>
    </source>
</evidence>
<dbReference type="InterPro" id="IPR003602">
    <property type="entry name" value="Topo_IA_DNA-bd_dom"/>
</dbReference>
<accession>A0A9Y1BPK9</accession>
<dbReference type="PANTHER" id="PTHR11390:SF26">
    <property type="entry name" value="DNA TOPOISOMERASE 1"/>
    <property type="match status" value="1"/>
</dbReference>
<proteinExistence type="inferred from homology"/>
<dbReference type="PROSITE" id="PS00396">
    <property type="entry name" value="TOPO_IA_1"/>
    <property type="match status" value="1"/>
</dbReference>
<evidence type="ECO:0000256" key="7">
    <source>
        <dbReference type="ARBA" id="ARBA00023125"/>
    </source>
</evidence>
<organism evidence="12">
    <name type="scientific">Candidatus Heimdallarchaeum endolithica</name>
    <dbReference type="NCBI Taxonomy" id="2876572"/>
    <lineage>
        <taxon>Archaea</taxon>
        <taxon>Promethearchaeati</taxon>
        <taxon>Candidatus Heimdallarchaeota</taxon>
        <taxon>Candidatus Heimdallarchaeia (ex Rinke et al. 2021) (nom. nud.)</taxon>
        <taxon>Candidatus Heimdallarchaeales</taxon>
        <taxon>Candidatus Heimdallarchaeaceae</taxon>
        <taxon>Candidatus Heimdallarchaeum</taxon>
    </lineage>
</organism>
<comment type="similarity">
    <text evidence="2">Belongs to the type IA topoisomerase family.</text>
</comment>
<dbReference type="GO" id="GO:0003677">
    <property type="term" value="F:DNA binding"/>
    <property type="evidence" value="ECO:0007669"/>
    <property type="project" value="UniProtKB-KW"/>
</dbReference>
<feature type="domain" description="Topo IA-type catalytic" evidence="11">
    <location>
        <begin position="163"/>
        <end position="579"/>
    </location>
</feature>
<dbReference type="InterPro" id="IPR013497">
    <property type="entry name" value="Topo_IA_cen"/>
</dbReference>
<comment type="catalytic activity">
    <reaction evidence="1">
        <text>ATP-independent breakage of single-stranded DNA, followed by passage and rejoining.</text>
        <dbReference type="EC" id="5.6.2.1"/>
    </reaction>
</comment>
<dbReference type="PRINTS" id="PR00417">
    <property type="entry name" value="PRTPISMRASEI"/>
</dbReference>
<dbReference type="Pfam" id="PF01131">
    <property type="entry name" value="Topoisom_bac"/>
    <property type="match status" value="1"/>
</dbReference>
<dbReference type="NCBIfam" id="TIGR01057">
    <property type="entry name" value="topA_arch"/>
    <property type="match status" value="1"/>
</dbReference>
<feature type="domain" description="Toprim" evidence="10">
    <location>
        <begin position="10"/>
        <end position="148"/>
    </location>
</feature>
<dbReference type="SUPFAM" id="SSF56712">
    <property type="entry name" value="Prokaryotic type I DNA topoisomerase"/>
    <property type="match status" value="1"/>
</dbReference>
<dbReference type="SMART" id="SM00436">
    <property type="entry name" value="TOP1Bc"/>
    <property type="match status" value="1"/>
</dbReference>
<dbReference type="SMART" id="SM00437">
    <property type="entry name" value="TOP1Ac"/>
    <property type="match status" value="1"/>
</dbReference>
<dbReference type="PROSITE" id="PS52039">
    <property type="entry name" value="TOPO_IA_2"/>
    <property type="match status" value="1"/>
</dbReference>
<dbReference type="Gene3D" id="3.40.50.140">
    <property type="match status" value="1"/>
</dbReference>
<evidence type="ECO:0000259" key="10">
    <source>
        <dbReference type="PROSITE" id="PS50880"/>
    </source>
</evidence>
<dbReference type="GO" id="GO:0006310">
    <property type="term" value="P:DNA recombination"/>
    <property type="evidence" value="ECO:0007669"/>
    <property type="project" value="TreeGrafter"/>
</dbReference>
<protein>
    <recommendedName>
        <fullName evidence="3">DNA topoisomerase</fullName>
        <ecNumber evidence="3">5.6.2.1</ecNumber>
    </recommendedName>
</protein>
<evidence type="ECO:0000256" key="3">
    <source>
        <dbReference type="ARBA" id="ARBA00012891"/>
    </source>
</evidence>
<dbReference type="PANTHER" id="PTHR11390">
    <property type="entry name" value="PROKARYOTIC DNA TOPOISOMERASE"/>
    <property type="match status" value="1"/>
</dbReference>